<protein>
    <recommendedName>
        <fullName evidence="4">Jacalin-type lectin domain-containing protein</fullName>
    </recommendedName>
</protein>
<feature type="non-terminal residue" evidence="5">
    <location>
        <position position="1"/>
    </location>
</feature>
<reference evidence="5 6" key="1">
    <citation type="journal article" date="2021" name="Nat. Plants">
        <title>The Taxus genome provides insights into paclitaxel biosynthesis.</title>
        <authorList>
            <person name="Xiong X."/>
            <person name="Gou J."/>
            <person name="Liao Q."/>
            <person name="Li Y."/>
            <person name="Zhou Q."/>
            <person name="Bi G."/>
            <person name="Li C."/>
            <person name="Du R."/>
            <person name="Wang X."/>
            <person name="Sun T."/>
            <person name="Guo L."/>
            <person name="Liang H."/>
            <person name="Lu P."/>
            <person name="Wu Y."/>
            <person name="Zhang Z."/>
            <person name="Ro D.K."/>
            <person name="Shang Y."/>
            <person name="Huang S."/>
            <person name="Yan J."/>
        </authorList>
    </citation>
    <scope>NUCLEOTIDE SEQUENCE [LARGE SCALE GENOMIC DNA]</scope>
    <source>
        <strain evidence="5">Ta-2019</strain>
    </source>
</reference>
<dbReference type="AlphaFoldDB" id="A0AA38GRQ7"/>
<dbReference type="OMA" id="KPFEWCY"/>
<feature type="region of interest" description="Disordered" evidence="3">
    <location>
        <begin position="1"/>
        <end position="26"/>
    </location>
</feature>
<dbReference type="InterPro" id="IPR001229">
    <property type="entry name" value="Jacalin-like_lectin_dom"/>
</dbReference>
<dbReference type="InterPro" id="IPR036404">
    <property type="entry name" value="Jacalin-like_lectin_dom_sf"/>
</dbReference>
<evidence type="ECO:0000256" key="2">
    <source>
        <dbReference type="ARBA" id="ARBA00022734"/>
    </source>
</evidence>
<dbReference type="PROSITE" id="PS51752">
    <property type="entry name" value="JACALIN_LECTIN"/>
    <property type="match status" value="1"/>
</dbReference>
<dbReference type="CDD" id="cd09612">
    <property type="entry name" value="Jacalin"/>
    <property type="match status" value="1"/>
</dbReference>
<dbReference type="Proteomes" id="UP000824469">
    <property type="component" value="Unassembled WGS sequence"/>
</dbReference>
<gene>
    <name evidence="5" type="ORF">KI387_007116</name>
</gene>
<sequence length="192" mass="20848">LNNQRQGESVEGAAKVPTMSLSKHKSNKSVISVGPWGGNGGSPWDDGDFKGIRQIVIVHAGAIDSIRIEYDKNGRSIWSDKHGGNGGDKTDKIVLDYPREHLTSMSGHYGSVSVGSACVIRSLTFHSNLRKFGPYGVENGTFFSFPMDGGKIKGFHGRSGWFLDSIGVHLSHNSQNTFWSTIKGSARNLLRS</sequence>
<organism evidence="5 6">
    <name type="scientific">Taxus chinensis</name>
    <name type="common">Chinese yew</name>
    <name type="synonym">Taxus wallichiana var. chinensis</name>
    <dbReference type="NCBI Taxonomy" id="29808"/>
    <lineage>
        <taxon>Eukaryota</taxon>
        <taxon>Viridiplantae</taxon>
        <taxon>Streptophyta</taxon>
        <taxon>Embryophyta</taxon>
        <taxon>Tracheophyta</taxon>
        <taxon>Spermatophyta</taxon>
        <taxon>Pinopsida</taxon>
        <taxon>Pinidae</taxon>
        <taxon>Conifers II</taxon>
        <taxon>Cupressales</taxon>
        <taxon>Taxaceae</taxon>
        <taxon>Taxus</taxon>
    </lineage>
</organism>
<dbReference type="InterPro" id="IPR033734">
    <property type="entry name" value="Jacalin-like_lectin_dom_plant"/>
</dbReference>
<evidence type="ECO:0000259" key="4">
    <source>
        <dbReference type="PROSITE" id="PS51752"/>
    </source>
</evidence>
<dbReference type="GO" id="GO:0030246">
    <property type="term" value="F:carbohydrate binding"/>
    <property type="evidence" value="ECO:0007669"/>
    <property type="project" value="UniProtKB-KW"/>
</dbReference>
<comment type="similarity">
    <text evidence="1">Belongs to the jacalin lectin family.</text>
</comment>
<keyword evidence="6" id="KW-1185">Reference proteome</keyword>
<dbReference type="SUPFAM" id="SSF51101">
    <property type="entry name" value="Mannose-binding lectins"/>
    <property type="match status" value="1"/>
</dbReference>
<evidence type="ECO:0000256" key="3">
    <source>
        <dbReference type="SAM" id="MobiDB-lite"/>
    </source>
</evidence>
<dbReference type="Pfam" id="PF01419">
    <property type="entry name" value="Jacalin"/>
    <property type="match status" value="1"/>
</dbReference>
<dbReference type="PANTHER" id="PTHR47293:SF68">
    <property type="entry name" value="JACALIN-RELATED LECTIN 3"/>
    <property type="match status" value="1"/>
</dbReference>
<accession>A0AA38GRQ7</accession>
<proteinExistence type="inferred from homology"/>
<evidence type="ECO:0000313" key="5">
    <source>
        <dbReference type="EMBL" id="KAH9326938.1"/>
    </source>
</evidence>
<dbReference type="SMART" id="SM00915">
    <property type="entry name" value="Jacalin"/>
    <property type="match status" value="1"/>
</dbReference>
<feature type="domain" description="Jacalin-type lectin" evidence="4">
    <location>
        <begin position="30"/>
        <end position="172"/>
    </location>
</feature>
<dbReference type="PANTHER" id="PTHR47293">
    <property type="entry name" value="JACALIN-RELATED LECTIN 3"/>
    <property type="match status" value="1"/>
</dbReference>
<evidence type="ECO:0000256" key="1">
    <source>
        <dbReference type="ARBA" id="ARBA00006568"/>
    </source>
</evidence>
<evidence type="ECO:0000313" key="6">
    <source>
        <dbReference type="Proteomes" id="UP000824469"/>
    </source>
</evidence>
<comment type="caution">
    <text evidence="5">The sequence shown here is derived from an EMBL/GenBank/DDBJ whole genome shotgun (WGS) entry which is preliminary data.</text>
</comment>
<keyword evidence="2" id="KW-0430">Lectin</keyword>
<dbReference type="EMBL" id="JAHRHJ020000002">
    <property type="protein sequence ID" value="KAH9326938.1"/>
    <property type="molecule type" value="Genomic_DNA"/>
</dbReference>
<dbReference type="FunFam" id="2.100.10.30:FF:000001">
    <property type="entry name" value="Jacalin-related lectin 33"/>
    <property type="match status" value="1"/>
</dbReference>
<name>A0AA38GRQ7_TAXCH</name>
<dbReference type="Gene3D" id="2.100.10.30">
    <property type="entry name" value="Jacalin-like lectin domain"/>
    <property type="match status" value="1"/>
</dbReference>